<dbReference type="RefSeq" id="WP_189941386.1">
    <property type="nucleotide sequence ID" value="NZ_BMSX01000018.1"/>
</dbReference>
<feature type="chain" id="PRO_5038008193" description="Lipoprotein" evidence="2">
    <location>
        <begin position="23"/>
        <end position="121"/>
    </location>
</feature>
<dbReference type="PROSITE" id="PS51257">
    <property type="entry name" value="PROKAR_LIPOPROTEIN"/>
    <property type="match status" value="1"/>
</dbReference>
<evidence type="ECO:0000313" key="4">
    <source>
        <dbReference type="Proteomes" id="UP000658320"/>
    </source>
</evidence>
<proteinExistence type="predicted"/>
<dbReference type="InterPro" id="IPR046248">
    <property type="entry name" value="DUF6281"/>
</dbReference>
<dbReference type="Pfam" id="PF19797">
    <property type="entry name" value="DUF6281"/>
    <property type="match status" value="1"/>
</dbReference>
<reference evidence="3" key="2">
    <citation type="submission" date="2020-09" db="EMBL/GenBank/DDBJ databases">
        <authorList>
            <person name="Sun Q."/>
            <person name="Ohkuma M."/>
        </authorList>
    </citation>
    <scope>NUCLEOTIDE SEQUENCE</scope>
    <source>
        <strain evidence="3">JCM 4346</strain>
    </source>
</reference>
<sequence length="121" mass="12256">MKAVLPRVAGRLVVAGALVASAACTSSDGGESSASCAYVVEYDGRTYAALERPGFTVGEALGAATVPPCDDTPNQDDDGSTPLSTTAYAIEGRDPGEAIWISDASADVLFMAVGRRPSSSP</sequence>
<dbReference type="EMBL" id="BMSX01000018">
    <property type="protein sequence ID" value="GGR39593.1"/>
    <property type="molecule type" value="Genomic_DNA"/>
</dbReference>
<evidence type="ECO:0000313" key="3">
    <source>
        <dbReference type="EMBL" id="GGR39593.1"/>
    </source>
</evidence>
<protein>
    <recommendedName>
        <fullName evidence="5">Lipoprotein</fullName>
    </recommendedName>
</protein>
<evidence type="ECO:0008006" key="5">
    <source>
        <dbReference type="Google" id="ProtNLM"/>
    </source>
</evidence>
<comment type="caution">
    <text evidence="3">The sequence shown here is derived from an EMBL/GenBank/DDBJ whole genome shotgun (WGS) entry which is preliminary data.</text>
</comment>
<evidence type="ECO:0000256" key="1">
    <source>
        <dbReference type="SAM" id="MobiDB-lite"/>
    </source>
</evidence>
<accession>A0A918KXG0</accession>
<dbReference type="Proteomes" id="UP000658320">
    <property type="component" value="Unassembled WGS sequence"/>
</dbReference>
<organism evidence="3 4">
    <name type="scientific">Streptomyces aurantiogriseus</name>
    <dbReference type="NCBI Taxonomy" id="66870"/>
    <lineage>
        <taxon>Bacteria</taxon>
        <taxon>Bacillati</taxon>
        <taxon>Actinomycetota</taxon>
        <taxon>Actinomycetes</taxon>
        <taxon>Kitasatosporales</taxon>
        <taxon>Streptomycetaceae</taxon>
        <taxon>Streptomyces</taxon>
    </lineage>
</organism>
<reference evidence="3" key="1">
    <citation type="journal article" date="2014" name="Int. J. Syst. Evol. Microbiol.">
        <title>Complete genome sequence of Corynebacterium casei LMG S-19264T (=DSM 44701T), isolated from a smear-ripened cheese.</title>
        <authorList>
            <consortium name="US DOE Joint Genome Institute (JGI-PGF)"/>
            <person name="Walter F."/>
            <person name="Albersmeier A."/>
            <person name="Kalinowski J."/>
            <person name="Ruckert C."/>
        </authorList>
    </citation>
    <scope>NUCLEOTIDE SEQUENCE</scope>
    <source>
        <strain evidence="3">JCM 4346</strain>
    </source>
</reference>
<keyword evidence="4" id="KW-1185">Reference proteome</keyword>
<gene>
    <name evidence="3" type="ORF">GCM10010251_65250</name>
</gene>
<feature type="region of interest" description="Disordered" evidence="1">
    <location>
        <begin position="66"/>
        <end position="85"/>
    </location>
</feature>
<dbReference type="AlphaFoldDB" id="A0A918KXG0"/>
<evidence type="ECO:0000256" key="2">
    <source>
        <dbReference type="SAM" id="SignalP"/>
    </source>
</evidence>
<keyword evidence="2" id="KW-0732">Signal</keyword>
<name>A0A918KXG0_9ACTN</name>
<feature type="signal peptide" evidence="2">
    <location>
        <begin position="1"/>
        <end position="22"/>
    </location>
</feature>